<dbReference type="EMBL" id="JAGYPG010000003">
    <property type="protein sequence ID" value="MBS4196776.1"/>
    <property type="molecule type" value="Genomic_DNA"/>
</dbReference>
<feature type="transmembrane region" description="Helical" evidence="1">
    <location>
        <begin position="113"/>
        <end position="130"/>
    </location>
</feature>
<feature type="transmembrane region" description="Helical" evidence="1">
    <location>
        <begin position="136"/>
        <end position="157"/>
    </location>
</feature>
<dbReference type="InterPro" id="IPR021359">
    <property type="entry name" value="DUF2812"/>
</dbReference>
<name>A0A942YJW7_9BACI</name>
<dbReference type="Proteomes" id="UP000681414">
    <property type="component" value="Unassembled WGS sequence"/>
</dbReference>
<proteinExistence type="predicted"/>
<keyword evidence="1" id="KW-0812">Transmembrane</keyword>
<reference evidence="2 3" key="1">
    <citation type="submission" date="2021-05" db="EMBL/GenBank/DDBJ databases">
        <title>Novel Bacillus species.</title>
        <authorList>
            <person name="Liu G."/>
        </authorList>
    </citation>
    <scope>NUCLEOTIDE SEQUENCE [LARGE SCALE GENOMIC DNA]</scope>
    <source>
        <strain evidence="3">FJAT-49780</strain>
    </source>
</reference>
<evidence type="ECO:0000256" key="1">
    <source>
        <dbReference type="SAM" id="Phobius"/>
    </source>
</evidence>
<dbReference type="AlphaFoldDB" id="A0A942YJW7"/>
<gene>
    <name evidence="2" type="ORF">KHA97_17130</name>
</gene>
<dbReference type="Pfam" id="PF11193">
    <property type="entry name" value="DUF2812"/>
    <property type="match status" value="1"/>
</dbReference>
<sequence>MTVKKFKFFLASDLEKEEQWLTEMSRNGLHFTKYRLGMYYFEEDPNHSYVYQIDFRDADEDYFQLYKDSGWENIESFIGKFHYFRMPADQENIKKIYSDRESVKEAFQRMSQFYLIIFIAMIGCQAGLVATWKGYVFQIVAASLVGLVFILYLYVFYTLKRKIDYYK</sequence>
<keyword evidence="1" id="KW-1133">Transmembrane helix</keyword>
<keyword evidence="1" id="KW-0472">Membrane</keyword>
<keyword evidence="3" id="KW-1185">Reference proteome</keyword>
<dbReference type="RefSeq" id="WP_213125993.1">
    <property type="nucleotide sequence ID" value="NZ_JAGYPG010000003.1"/>
</dbReference>
<comment type="caution">
    <text evidence="2">The sequence shown here is derived from an EMBL/GenBank/DDBJ whole genome shotgun (WGS) entry which is preliminary data.</text>
</comment>
<evidence type="ECO:0000313" key="3">
    <source>
        <dbReference type="Proteomes" id="UP000681414"/>
    </source>
</evidence>
<protein>
    <submittedName>
        <fullName evidence="2">DUF2812 domain-containing protein</fullName>
    </submittedName>
</protein>
<organism evidence="2 3">
    <name type="scientific">Lederbergia citri</name>
    <dbReference type="NCBI Taxonomy" id="2833580"/>
    <lineage>
        <taxon>Bacteria</taxon>
        <taxon>Bacillati</taxon>
        <taxon>Bacillota</taxon>
        <taxon>Bacilli</taxon>
        <taxon>Bacillales</taxon>
        <taxon>Bacillaceae</taxon>
        <taxon>Lederbergia</taxon>
    </lineage>
</organism>
<evidence type="ECO:0000313" key="2">
    <source>
        <dbReference type="EMBL" id="MBS4196776.1"/>
    </source>
</evidence>
<accession>A0A942YJW7</accession>